<evidence type="ECO:0000256" key="1">
    <source>
        <dbReference type="SAM" id="MobiDB-lite"/>
    </source>
</evidence>
<dbReference type="InterPro" id="IPR025852">
    <property type="entry name" value="SM_dom_ATX"/>
</dbReference>
<gene>
    <name evidence="3" type="primary">CID3</name>
    <name evidence="3" type="ORF">AAHA92_33304</name>
</gene>
<reference evidence="3 4" key="1">
    <citation type="submission" date="2024-06" db="EMBL/GenBank/DDBJ databases">
        <title>A chromosome level genome sequence of Diviner's sage (Salvia divinorum).</title>
        <authorList>
            <person name="Ford S.A."/>
            <person name="Ro D.-K."/>
            <person name="Ness R.W."/>
            <person name="Phillips M.A."/>
        </authorList>
    </citation>
    <scope>NUCLEOTIDE SEQUENCE [LARGE SCALE GENOMIC DNA]</scope>
    <source>
        <strain evidence="3">SAF-2024a</strain>
        <tissue evidence="3">Leaf</tissue>
    </source>
</reference>
<keyword evidence="4" id="KW-1185">Reference proteome</keyword>
<name>A0ABD1FNK4_SALDI</name>
<dbReference type="EMBL" id="JBEAFC010000014">
    <property type="protein sequence ID" value="KAL1533419.1"/>
    <property type="molecule type" value="Genomic_DNA"/>
</dbReference>
<dbReference type="AlphaFoldDB" id="A0ABD1FNK4"/>
<organism evidence="3 4">
    <name type="scientific">Salvia divinorum</name>
    <name type="common">Maria pastora</name>
    <name type="synonym">Diviner's sage</name>
    <dbReference type="NCBI Taxonomy" id="28513"/>
    <lineage>
        <taxon>Eukaryota</taxon>
        <taxon>Viridiplantae</taxon>
        <taxon>Streptophyta</taxon>
        <taxon>Embryophyta</taxon>
        <taxon>Tracheophyta</taxon>
        <taxon>Spermatophyta</taxon>
        <taxon>Magnoliopsida</taxon>
        <taxon>eudicotyledons</taxon>
        <taxon>Gunneridae</taxon>
        <taxon>Pentapetalae</taxon>
        <taxon>asterids</taxon>
        <taxon>lamiids</taxon>
        <taxon>Lamiales</taxon>
        <taxon>Lamiaceae</taxon>
        <taxon>Nepetoideae</taxon>
        <taxon>Mentheae</taxon>
        <taxon>Salviinae</taxon>
        <taxon>Salvia</taxon>
        <taxon>Salvia subgen. Calosphace</taxon>
    </lineage>
</organism>
<dbReference type="Proteomes" id="UP001567538">
    <property type="component" value="Unassembled WGS sequence"/>
</dbReference>
<feature type="compositionally biased region" description="Polar residues" evidence="1">
    <location>
        <begin position="1"/>
        <end position="15"/>
    </location>
</feature>
<protein>
    <submittedName>
        <fullName evidence="3">Polyadenylate-binding protein-interacting protein 3</fullName>
    </submittedName>
</protein>
<feature type="compositionally biased region" description="Polar residues" evidence="1">
    <location>
        <begin position="28"/>
        <end position="44"/>
    </location>
</feature>
<sequence>MNMQQVVQTRSSSNGYGRHKVEKDTAARSDSNFQSGKANYSRTNFGKGGVLESPSGDLLIYLTACLIGHQVEVQVMDGSVFCGIFHAANTEDFGF</sequence>
<comment type="caution">
    <text evidence="3">The sequence shown here is derived from an EMBL/GenBank/DDBJ whole genome shotgun (WGS) entry which is preliminary data.</text>
</comment>
<dbReference type="InterPro" id="IPR045117">
    <property type="entry name" value="ATXN2-like"/>
</dbReference>
<feature type="region of interest" description="Disordered" evidence="1">
    <location>
        <begin position="1"/>
        <end position="46"/>
    </location>
</feature>
<accession>A0ABD1FNK4</accession>
<evidence type="ECO:0000259" key="2">
    <source>
        <dbReference type="Pfam" id="PF14438"/>
    </source>
</evidence>
<proteinExistence type="predicted"/>
<feature type="domain" description="Ataxin 2 SM" evidence="2">
    <location>
        <begin position="57"/>
        <end position="94"/>
    </location>
</feature>
<dbReference type="PANTHER" id="PTHR12854:SF7">
    <property type="entry name" value="ATAXIN-2 HOMOLOG"/>
    <property type="match status" value="1"/>
</dbReference>
<evidence type="ECO:0000313" key="3">
    <source>
        <dbReference type="EMBL" id="KAL1533419.1"/>
    </source>
</evidence>
<evidence type="ECO:0000313" key="4">
    <source>
        <dbReference type="Proteomes" id="UP001567538"/>
    </source>
</evidence>
<dbReference type="PANTHER" id="PTHR12854">
    <property type="entry name" value="ATAXIN 2-RELATED"/>
    <property type="match status" value="1"/>
</dbReference>
<dbReference type="Pfam" id="PF14438">
    <property type="entry name" value="SM-ATX"/>
    <property type="match status" value="1"/>
</dbReference>